<keyword evidence="5" id="KW-0472">Membrane</keyword>
<keyword evidence="2" id="KW-0547">Nucleotide-binding</keyword>
<feature type="domain" description="Dynamin N-terminal" evidence="6">
    <location>
        <begin position="92"/>
        <end position="248"/>
    </location>
</feature>
<comment type="caution">
    <text evidence="7">The sequence shown here is derived from an EMBL/GenBank/DDBJ whole genome shotgun (WGS) entry which is preliminary data.</text>
</comment>
<keyword evidence="8" id="KW-1185">Reference proteome</keyword>
<organism evidence="7 8">
    <name type="scientific">Paenibacillus rhizosphaerae</name>
    <dbReference type="NCBI Taxonomy" id="297318"/>
    <lineage>
        <taxon>Bacteria</taxon>
        <taxon>Bacillati</taxon>
        <taxon>Bacillota</taxon>
        <taxon>Bacilli</taxon>
        <taxon>Bacillales</taxon>
        <taxon>Paenibacillaceae</taxon>
        <taxon>Paenibacillus</taxon>
    </lineage>
</organism>
<evidence type="ECO:0000256" key="3">
    <source>
        <dbReference type="ARBA" id="ARBA00022801"/>
    </source>
</evidence>
<dbReference type="Pfam" id="PF00350">
    <property type="entry name" value="Dynamin_N"/>
    <property type="match status" value="1"/>
</dbReference>
<dbReference type="EMBL" id="MRTP01000018">
    <property type="protein sequence ID" value="OMF47301.1"/>
    <property type="molecule type" value="Genomic_DNA"/>
</dbReference>
<evidence type="ECO:0000256" key="1">
    <source>
        <dbReference type="ARBA" id="ARBA00004370"/>
    </source>
</evidence>
<protein>
    <recommendedName>
        <fullName evidence="6">Dynamin N-terminal domain-containing protein</fullName>
    </recommendedName>
</protein>
<evidence type="ECO:0000256" key="4">
    <source>
        <dbReference type="ARBA" id="ARBA00023134"/>
    </source>
</evidence>
<proteinExistence type="predicted"/>
<gene>
    <name evidence="7" type="ORF">BK138_32210</name>
</gene>
<evidence type="ECO:0000256" key="5">
    <source>
        <dbReference type="ARBA" id="ARBA00023136"/>
    </source>
</evidence>
<dbReference type="AlphaFoldDB" id="A0A1R1E669"/>
<dbReference type="GO" id="GO:0003924">
    <property type="term" value="F:GTPase activity"/>
    <property type="evidence" value="ECO:0007669"/>
    <property type="project" value="InterPro"/>
</dbReference>
<dbReference type="STRING" id="297318.BK138_32210"/>
<dbReference type="PANTHER" id="PTHR10465">
    <property type="entry name" value="TRANSMEMBRANE GTPASE FZO1"/>
    <property type="match status" value="1"/>
</dbReference>
<dbReference type="Proteomes" id="UP000187172">
    <property type="component" value="Unassembled WGS sequence"/>
</dbReference>
<dbReference type="GO" id="GO:0008053">
    <property type="term" value="P:mitochondrial fusion"/>
    <property type="evidence" value="ECO:0007669"/>
    <property type="project" value="TreeGrafter"/>
</dbReference>
<sequence length="362" mass="41758">MINDRLRPWRKRYRYFLIVDTALILCNETAIKQAKKGLEAYLSTRQFEELVKVTELLFMKGRIDNKWSYLEPIIQQYKTNADHAKLPELRILITANMSAGKSTLVNALIGKPVARTSQEACTAHLNYFYSKSFEDGRVHISNTTLKLDASFDDVNKAEATSGQHVATYFTMMIQTQHRLCVIDTPGVNSAMNPEHAKLTRNALIHEKYDKLIYVLNASQLGTDEDMRHLRYVANNVPEEKTIFVLNKLDSFRAKEDSIAESILRVREDLQELGYHNPIICPISAYFSLLLKLKQQGEDLTEDELDDYERLVNKFAKEEFHLSNYYGSASFQDKRIDEVPFLQNSYRSGMLNFEKVLYGGELK</sequence>
<accession>A0A1R1E669</accession>
<evidence type="ECO:0000313" key="8">
    <source>
        <dbReference type="Proteomes" id="UP000187172"/>
    </source>
</evidence>
<dbReference type="GO" id="GO:0016020">
    <property type="term" value="C:membrane"/>
    <property type="evidence" value="ECO:0007669"/>
    <property type="project" value="UniProtKB-SubCell"/>
</dbReference>
<dbReference type="SUPFAM" id="SSF52540">
    <property type="entry name" value="P-loop containing nucleoside triphosphate hydrolases"/>
    <property type="match status" value="1"/>
</dbReference>
<dbReference type="InterPro" id="IPR027094">
    <property type="entry name" value="Mitofusin_fam"/>
</dbReference>
<name>A0A1R1E669_9BACL</name>
<dbReference type="InterPro" id="IPR027417">
    <property type="entry name" value="P-loop_NTPase"/>
</dbReference>
<dbReference type="PANTHER" id="PTHR10465:SF0">
    <property type="entry name" value="SARCALUMENIN"/>
    <property type="match status" value="1"/>
</dbReference>
<keyword evidence="3" id="KW-0378">Hydrolase</keyword>
<keyword evidence="4" id="KW-0342">GTP-binding</keyword>
<dbReference type="Gene3D" id="3.40.50.300">
    <property type="entry name" value="P-loop containing nucleotide triphosphate hydrolases"/>
    <property type="match status" value="1"/>
</dbReference>
<comment type="subcellular location">
    <subcellularLocation>
        <location evidence="1">Membrane</location>
    </subcellularLocation>
</comment>
<evidence type="ECO:0000256" key="2">
    <source>
        <dbReference type="ARBA" id="ARBA00022741"/>
    </source>
</evidence>
<evidence type="ECO:0000313" key="7">
    <source>
        <dbReference type="EMBL" id="OMF47301.1"/>
    </source>
</evidence>
<evidence type="ECO:0000259" key="6">
    <source>
        <dbReference type="Pfam" id="PF00350"/>
    </source>
</evidence>
<dbReference type="InterPro" id="IPR045063">
    <property type="entry name" value="Dynamin_N"/>
</dbReference>
<reference evidence="7 8" key="1">
    <citation type="submission" date="2016-11" db="EMBL/GenBank/DDBJ databases">
        <title>Paenibacillus species isolates.</title>
        <authorList>
            <person name="Beno S.M."/>
        </authorList>
    </citation>
    <scope>NUCLEOTIDE SEQUENCE [LARGE SCALE GENOMIC DNA]</scope>
    <source>
        <strain evidence="7 8">FSL R5-0378</strain>
    </source>
</reference>
<dbReference type="GO" id="GO:0005525">
    <property type="term" value="F:GTP binding"/>
    <property type="evidence" value="ECO:0007669"/>
    <property type="project" value="UniProtKB-KW"/>
</dbReference>